<dbReference type="InParanoid" id="A0A1E7FXL9"/>
<name>A0A1E7FXL9_9STRA</name>
<accession>A0A1E7FXL9</accession>
<dbReference type="AlphaFoldDB" id="A0A1E7FXL9"/>
<feature type="region of interest" description="Disordered" evidence="1">
    <location>
        <begin position="127"/>
        <end position="163"/>
    </location>
</feature>
<feature type="compositionally biased region" description="Low complexity" evidence="1">
    <location>
        <begin position="152"/>
        <end position="163"/>
    </location>
</feature>
<proteinExistence type="predicted"/>
<sequence>MQGQTLKQARDSKKQEQLVTMETMIEKKVRKRMIFMESERNRKLNAQCSAIQFAPKSFDEIKEEREAVAVSSCADDNERDEEDCNASIMSDCVSELRRRRVYYQHHKCEYPTKSIKKKPKFWEPEEVPGPAVMLSPSRGNRYASSTSDRMKSNASSSSSLYQESSSKIATPRVLWKVQTTNLTHDFEALLMRNNSSNDHGDQERNNDGYTTNDEIMDYDEDEIMTPIKITRNTIDYDDDEDMEENEGYIMSPTSAQTGGPHHSTADAANITPAHNFTSNEATVNEIQTATQALAAFVTSAACVMKEAKTLGGEEIGSSRNNPLVSIRRKIQVSKEEPETPKIKQSVSFTPIKEERPTTTHHYVLQDEATPLKSINEEESRSSSMILTTKKKEMDTTPSTMATITTPMTMDNSMDEADIMISANRGGAVVNFVGDVTSDDAVIETLESEVLWPSLFGENFAGGVDEDTKTMLEALVEGGALQREANGMNILKLFVDMYHKHTFERIVQSVRSLKGLQSFVICRGLDPLRPTYRTVQEMKSLLNATRSVDQLDSLMLLNFNSNSLTDVARMIHHQPSLYRIQIQLADGTLNGEIMTVIATAPRLTHIMLGLKESCSVGTIMNSKTIQSIRINSKDLVLKKSHVRTLVYSLQSNFTLTSLDIEAPISLEEFRSLCTTLKQNYRLESLRLNLDLKTKNESGIAALELATLFSENNMLISIWNYSYQSCPVSDTSICIVNSALRNSKSMVNFKFFSEDIDGWKNKTRGNPEWMTDPNVFIANANGMVDGPETIRMKQCDGCDGSVSILSGATNSVGQTTVGTVGTKELLADEFSAFVNMMDNDTFSIPCDCVNIGKIENIAADFHKWAFPTTKNSRRMEL</sequence>
<dbReference type="OrthoDB" id="51832at2759"/>
<keyword evidence="3" id="KW-1185">Reference proteome</keyword>
<reference evidence="2 3" key="1">
    <citation type="submission" date="2016-09" db="EMBL/GenBank/DDBJ databases">
        <title>Extensive genetic diversity and differential bi-allelic expression allows diatom success in the polar Southern Ocean.</title>
        <authorList>
            <consortium name="DOE Joint Genome Institute"/>
            <person name="Mock T."/>
            <person name="Otillar R.P."/>
            <person name="Strauss J."/>
            <person name="Dupont C."/>
            <person name="Frickenhaus S."/>
            <person name="Maumus F."/>
            <person name="Mcmullan M."/>
            <person name="Sanges R."/>
            <person name="Schmutz J."/>
            <person name="Toseland A."/>
            <person name="Valas R."/>
            <person name="Veluchamy A."/>
            <person name="Ward B.J."/>
            <person name="Allen A."/>
            <person name="Barry K."/>
            <person name="Falciatore A."/>
            <person name="Ferrante M."/>
            <person name="Fortunato A.E."/>
            <person name="Gloeckner G."/>
            <person name="Gruber A."/>
            <person name="Hipkin R."/>
            <person name="Janech M."/>
            <person name="Kroth P."/>
            <person name="Leese F."/>
            <person name="Lindquist E."/>
            <person name="Lyon B.R."/>
            <person name="Martin J."/>
            <person name="Mayer C."/>
            <person name="Parker M."/>
            <person name="Quesneville H."/>
            <person name="Raymond J."/>
            <person name="Uhlig C."/>
            <person name="Valentin K.U."/>
            <person name="Worden A.Z."/>
            <person name="Armbrust E.V."/>
            <person name="Bowler C."/>
            <person name="Green B."/>
            <person name="Moulton V."/>
            <person name="Van Oosterhout C."/>
            <person name="Grigoriev I."/>
        </authorList>
    </citation>
    <scope>NUCLEOTIDE SEQUENCE [LARGE SCALE GENOMIC DNA]</scope>
    <source>
        <strain evidence="2 3">CCMP1102</strain>
    </source>
</reference>
<gene>
    <name evidence="2" type="ORF">FRACYDRAFT_233048</name>
</gene>
<evidence type="ECO:0000313" key="2">
    <source>
        <dbReference type="EMBL" id="OEU22884.1"/>
    </source>
</evidence>
<dbReference type="KEGG" id="fcy:FRACYDRAFT_233048"/>
<evidence type="ECO:0000313" key="3">
    <source>
        <dbReference type="Proteomes" id="UP000095751"/>
    </source>
</evidence>
<feature type="region of interest" description="Disordered" evidence="1">
    <location>
        <begin position="193"/>
        <end position="213"/>
    </location>
</feature>
<dbReference type="EMBL" id="KV784353">
    <property type="protein sequence ID" value="OEU22884.1"/>
    <property type="molecule type" value="Genomic_DNA"/>
</dbReference>
<evidence type="ECO:0008006" key="4">
    <source>
        <dbReference type="Google" id="ProtNLM"/>
    </source>
</evidence>
<dbReference type="Proteomes" id="UP000095751">
    <property type="component" value="Unassembled WGS sequence"/>
</dbReference>
<evidence type="ECO:0000256" key="1">
    <source>
        <dbReference type="SAM" id="MobiDB-lite"/>
    </source>
</evidence>
<dbReference type="SUPFAM" id="SSF52047">
    <property type="entry name" value="RNI-like"/>
    <property type="match status" value="1"/>
</dbReference>
<protein>
    <recommendedName>
        <fullName evidence="4">RNI-like protein</fullName>
    </recommendedName>
</protein>
<organism evidence="2 3">
    <name type="scientific">Fragilariopsis cylindrus CCMP1102</name>
    <dbReference type="NCBI Taxonomy" id="635003"/>
    <lineage>
        <taxon>Eukaryota</taxon>
        <taxon>Sar</taxon>
        <taxon>Stramenopiles</taxon>
        <taxon>Ochrophyta</taxon>
        <taxon>Bacillariophyta</taxon>
        <taxon>Bacillariophyceae</taxon>
        <taxon>Bacillariophycidae</taxon>
        <taxon>Bacillariales</taxon>
        <taxon>Bacillariaceae</taxon>
        <taxon>Fragilariopsis</taxon>
    </lineage>
</organism>